<feature type="region of interest" description="Disordered" evidence="2">
    <location>
        <begin position="1"/>
        <end position="33"/>
    </location>
</feature>
<accession>A0A9X3NIZ9</accession>
<dbReference type="Pfam" id="PF00206">
    <property type="entry name" value="Lyase_1"/>
    <property type="match status" value="1"/>
</dbReference>
<evidence type="ECO:0000313" key="4">
    <source>
        <dbReference type="EMBL" id="MDA0563935.1"/>
    </source>
</evidence>
<gene>
    <name evidence="4" type="ORF">LG943_06285</name>
</gene>
<feature type="region of interest" description="Disordered" evidence="2">
    <location>
        <begin position="249"/>
        <end position="310"/>
    </location>
</feature>
<dbReference type="Gene3D" id="1.10.275.10">
    <property type="entry name" value="Fumarase/aspartase (N-terminal domain)"/>
    <property type="match status" value="1"/>
</dbReference>
<evidence type="ECO:0000256" key="1">
    <source>
        <dbReference type="ARBA" id="ARBA00023239"/>
    </source>
</evidence>
<dbReference type="Proteomes" id="UP001140076">
    <property type="component" value="Unassembled WGS sequence"/>
</dbReference>
<comment type="caution">
    <text evidence="4">The sequence shown here is derived from an EMBL/GenBank/DDBJ whole genome shotgun (WGS) entry which is preliminary data.</text>
</comment>
<dbReference type="RefSeq" id="WP_270071220.1">
    <property type="nucleotide sequence ID" value="NZ_JAJAQC010000007.1"/>
</dbReference>
<dbReference type="InterPro" id="IPR024083">
    <property type="entry name" value="Fumarase/histidase_N"/>
</dbReference>
<dbReference type="InterPro" id="IPR008948">
    <property type="entry name" value="L-Aspartase-like"/>
</dbReference>
<dbReference type="PANTHER" id="PTHR43172:SF2">
    <property type="entry name" value="ADENYLOSUCCINATE LYASE C-TERMINAL DOMAIN-CONTAINING PROTEIN"/>
    <property type="match status" value="1"/>
</dbReference>
<dbReference type="AlphaFoldDB" id="A0A9X3NIZ9"/>
<keyword evidence="5" id="KW-1185">Reference proteome</keyword>
<dbReference type="Gene3D" id="1.20.200.10">
    <property type="entry name" value="Fumarase/aspartase (Central domain)"/>
    <property type="match status" value="2"/>
</dbReference>
<dbReference type="GO" id="GO:0016829">
    <property type="term" value="F:lyase activity"/>
    <property type="evidence" value="ECO:0007669"/>
    <property type="project" value="UniProtKB-KW"/>
</dbReference>
<feature type="domain" description="Fumarate lyase N-terminal" evidence="3">
    <location>
        <begin position="71"/>
        <end position="244"/>
    </location>
</feature>
<keyword evidence="1" id="KW-0456">Lyase</keyword>
<feature type="compositionally biased region" description="Gly residues" evidence="2">
    <location>
        <begin position="256"/>
        <end position="304"/>
    </location>
</feature>
<evidence type="ECO:0000313" key="5">
    <source>
        <dbReference type="Proteomes" id="UP001140076"/>
    </source>
</evidence>
<proteinExistence type="predicted"/>
<organism evidence="4 5">
    <name type="scientific">Streptomonospora mangrovi</name>
    <dbReference type="NCBI Taxonomy" id="2883123"/>
    <lineage>
        <taxon>Bacteria</taxon>
        <taxon>Bacillati</taxon>
        <taxon>Actinomycetota</taxon>
        <taxon>Actinomycetes</taxon>
        <taxon>Streptosporangiales</taxon>
        <taxon>Nocardiopsidaceae</taxon>
        <taxon>Streptomonospora</taxon>
    </lineage>
</organism>
<name>A0A9X3NIZ9_9ACTN</name>
<evidence type="ECO:0000256" key="2">
    <source>
        <dbReference type="SAM" id="MobiDB-lite"/>
    </source>
</evidence>
<dbReference type="InterPro" id="IPR022761">
    <property type="entry name" value="Fumarate_lyase_N"/>
</dbReference>
<reference evidence="4" key="1">
    <citation type="submission" date="2021-10" db="EMBL/GenBank/DDBJ databases">
        <title>Streptomonospora sp. nov., isolated from mangrove soil.</title>
        <authorList>
            <person name="Chen X."/>
            <person name="Ge X."/>
            <person name="Liu W."/>
        </authorList>
    </citation>
    <scope>NUCLEOTIDE SEQUENCE</scope>
    <source>
        <strain evidence="4">S1-112</strain>
    </source>
</reference>
<evidence type="ECO:0000259" key="3">
    <source>
        <dbReference type="Pfam" id="PF00206"/>
    </source>
</evidence>
<sequence length="542" mass="53842">MPMPERRAPGAPRTRAAARRRRAPERGGRMVGTAPAAAPALAAAGPLTDTGLLCPVRAGTPVERAVADEAWLQAALDAQAALARAQAALGALPEEAARTITSVAAGHGLDPRLVAVAARENANPAAALQRAFTAVLAQHDPACARHVRRSTTAQDVFETGAMLVAKRALRVLRGDLEAAERALAALSAAHRTAPPDGRGPAARAVGTMLGLRAAGWSAQVRRARARIESVLDTGLPVVLGGGTGDWFGDEDYATGPGDGLGSGTGTGDGIGGGGRAGIGGDEGLGTVGGDSGEGSGNGEGGDSGGAVQAPDPARRTALLAAAFARECGLAAGPLPTGLQTGSGEVGGPLAEIAAACDVTAEVLGRVAAAVPVLPRGRTSPWVGPDERGPVLAAALQGCAAQIPALSGALVRCAAASVDRPPGSWQGEWTLLRECLRLTGGATHTLAELARELRLRLDPEALADEHGAGGAAAVRRLAETLAPGLGRTGAVRPAPGCGAVAGAVGGPALPRLPGALTPPDTAEEFIPATWPTSHPTPAAAHHG</sequence>
<dbReference type="PANTHER" id="PTHR43172">
    <property type="entry name" value="ADENYLOSUCCINATE LYASE"/>
    <property type="match status" value="1"/>
</dbReference>
<dbReference type="EMBL" id="JAJAQC010000007">
    <property type="protein sequence ID" value="MDA0563935.1"/>
    <property type="molecule type" value="Genomic_DNA"/>
</dbReference>
<protein>
    <submittedName>
        <fullName evidence="4">3-carboxy-cis,cis-muconate cycloisomerase</fullName>
    </submittedName>
</protein>
<dbReference type="SUPFAM" id="SSF48557">
    <property type="entry name" value="L-aspartase-like"/>
    <property type="match status" value="1"/>
</dbReference>